<dbReference type="PANTHER" id="PTHR33112">
    <property type="entry name" value="DOMAIN PROTEIN, PUTATIVE-RELATED"/>
    <property type="match status" value="1"/>
</dbReference>
<gene>
    <name evidence="2" type="ORF">PG993_012467</name>
</gene>
<dbReference type="EMBL" id="JAQQWK010000011">
    <property type="protein sequence ID" value="KAK8024401.1"/>
    <property type="molecule type" value="Genomic_DNA"/>
</dbReference>
<comment type="caution">
    <text evidence="2">The sequence shown here is derived from an EMBL/GenBank/DDBJ whole genome shotgun (WGS) entry which is preliminary data.</text>
</comment>
<protein>
    <recommendedName>
        <fullName evidence="1">Heterokaryon incompatibility domain-containing protein</fullName>
    </recommendedName>
</protein>
<dbReference type="InterPro" id="IPR010730">
    <property type="entry name" value="HET"/>
</dbReference>
<keyword evidence="3" id="KW-1185">Reference proteome</keyword>
<evidence type="ECO:0000313" key="3">
    <source>
        <dbReference type="Proteomes" id="UP001444661"/>
    </source>
</evidence>
<dbReference type="Pfam" id="PF06985">
    <property type="entry name" value="HET"/>
    <property type="match status" value="1"/>
</dbReference>
<organism evidence="2 3">
    <name type="scientific">Apiospora rasikravindrae</name>
    <dbReference type="NCBI Taxonomy" id="990691"/>
    <lineage>
        <taxon>Eukaryota</taxon>
        <taxon>Fungi</taxon>
        <taxon>Dikarya</taxon>
        <taxon>Ascomycota</taxon>
        <taxon>Pezizomycotina</taxon>
        <taxon>Sordariomycetes</taxon>
        <taxon>Xylariomycetidae</taxon>
        <taxon>Amphisphaeriales</taxon>
        <taxon>Apiosporaceae</taxon>
        <taxon>Apiospora</taxon>
    </lineage>
</organism>
<accession>A0ABR1S2F6</accession>
<evidence type="ECO:0000259" key="1">
    <source>
        <dbReference type="Pfam" id="PF06985"/>
    </source>
</evidence>
<evidence type="ECO:0000313" key="2">
    <source>
        <dbReference type="EMBL" id="KAK8024401.1"/>
    </source>
</evidence>
<sequence length="356" mass="40812">MLTSRGCFVDNLAVRRDIEEVPSGQSSVDQIATWIRRCREPHAKCQRETPPLPSRVIEVFPEDGNCRLYESHGERAEYIALSHCWGKFTILTTVKKNVKAHTNGIELETLSKTFQEAIKTTRNLGIRYLWIDSLCIVQDDADDWAKESAMMASIYRNAYLTLAATAAIDGSEGLFKPRHQVDSYSYTMSGNQHGSDDVTIRATMHRKHDCLRAVDDLSEPSLASLPLVTRAWCFQERLLSSRILHFAADEMVWECQEATSCECDLLEDYQQYDWSKLSGGDPIAQEVPDRTLFRLPDMEKHWFRLIRMAFLSGICDSGRIQGTRALAYAITRLQNACYWQMERRRRASIARNTNNR</sequence>
<proteinExistence type="predicted"/>
<feature type="domain" description="Heterokaryon incompatibility" evidence="1">
    <location>
        <begin position="78"/>
        <end position="236"/>
    </location>
</feature>
<name>A0ABR1S2F6_9PEZI</name>
<dbReference type="PANTHER" id="PTHR33112:SF16">
    <property type="entry name" value="HETEROKARYON INCOMPATIBILITY DOMAIN-CONTAINING PROTEIN"/>
    <property type="match status" value="1"/>
</dbReference>
<dbReference type="Proteomes" id="UP001444661">
    <property type="component" value="Unassembled WGS sequence"/>
</dbReference>
<reference evidence="2 3" key="1">
    <citation type="submission" date="2023-01" db="EMBL/GenBank/DDBJ databases">
        <title>Analysis of 21 Apiospora genomes using comparative genomics revels a genus with tremendous synthesis potential of carbohydrate active enzymes and secondary metabolites.</title>
        <authorList>
            <person name="Sorensen T."/>
        </authorList>
    </citation>
    <scope>NUCLEOTIDE SEQUENCE [LARGE SCALE GENOMIC DNA]</scope>
    <source>
        <strain evidence="2 3">CBS 33761</strain>
    </source>
</reference>